<keyword evidence="4" id="KW-1185">Reference proteome</keyword>
<dbReference type="GO" id="GO:0002161">
    <property type="term" value="F:aminoacyl-tRNA deacylase activity"/>
    <property type="evidence" value="ECO:0007669"/>
    <property type="project" value="InterPro"/>
</dbReference>
<sequence length="233" mass="26005">MPPQHPRVPDAASEDAGFKEPSTDPPAPSPAVPSGWPALASLPVEERVRKYLVENNVEDFDLVRVRPDYYELTLEERRNLLGAPSVDHLCKTVVMENTKHTGVNDKINSKYYMVVIQYSRKVNGERVKDLIKQLNAERGLKLGNKKLNFNFCKDSEQLTGFVYNAITPFASTTAIPVIVDSPILSLDPPFIWLGGGEVDLKLRVTLSDINRVFEPHVGPVCFESGCDKQENTP</sequence>
<organism evidence="3 4">
    <name type="scientific">Cystoisospora suis</name>
    <dbReference type="NCBI Taxonomy" id="483139"/>
    <lineage>
        <taxon>Eukaryota</taxon>
        <taxon>Sar</taxon>
        <taxon>Alveolata</taxon>
        <taxon>Apicomplexa</taxon>
        <taxon>Conoidasida</taxon>
        <taxon>Coccidia</taxon>
        <taxon>Eucoccidiorida</taxon>
        <taxon>Eimeriorina</taxon>
        <taxon>Sarcocystidae</taxon>
        <taxon>Cystoisospora</taxon>
    </lineage>
</organism>
<dbReference type="GeneID" id="94425014"/>
<proteinExistence type="predicted"/>
<dbReference type="VEuPathDB" id="ToxoDB:CSUI_001598"/>
<evidence type="ECO:0000259" key="2">
    <source>
        <dbReference type="Pfam" id="PF04073"/>
    </source>
</evidence>
<dbReference type="Gene3D" id="3.90.960.10">
    <property type="entry name" value="YbaK/aminoacyl-tRNA synthetase-associated domain"/>
    <property type="match status" value="1"/>
</dbReference>
<accession>A0A2C6LC11</accession>
<dbReference type="GO" id="GO:0016874">
    <property type="term" value="F:ligase activity"/>
    <property type="evidence" value="ECO:0007669"/>
    <property type="project" value="UniProtKB-KW"/>
</dbReference>
<dbReference type="InterPro" id="IPR036754">
    <property type="entry name" value="YbaK/aa-tRNA-synt-asso_dom_sf"/>
</dbReference>
<feature type="region of interest" description="Disordered" evidence="1">
    <location>
        <begin position="1"/>
        <end position="34"/>
    </location>
</feature>
<gene>
    <name evidence="3" type="ORF">CSUI_001598</name>
</gene>
<dbReference type="RefSeq" id="XP_067926227.1">
    <property type="nucleotide sequence ID" value="XM_068061803.1"/>
</dbReference>
<dbReference type="AlphaFoldDB" id="A0A2C6LC11"/>
<dbReference type="CDD" id="cd04332">
    <property type="entry name" value="YbaK_like"/>
    <property type="match status" value="1"/>
</dbReference>
<dbReference type="Pfam" id="PF04073">
    <property type="entry name" value="tRNA_edit"/>
    <property type="match status" value="1"/>
</dbReference>
<dbReference type="InterPro" id="IPR007214">
    <property type="entry name" value="YbaK/aa-tRNA-synth-assoc-dom"/>
</dbReference>
<protein>
    <submittedName>
        <fullName evidence="3">Proline-trna ligase associated domain-containing protein</fullName>
    </submittedName>
</protein>
<feature type="domain" description="YbaK/aminoacyl-tRNA synthetase-associated" evidence="2">
    <location>
        <begin position="85"/>
        <end position="210"/>
    </location>
</feature>
<dbReference type="PANTHER" id="PTHR30411:SF4">
    <property type="entry name" value="YBAK_AMINOACYL-TRNA SYNTHETASE-ASSOCIATED DOMAIN-CONTAINING PROTEIN"/>
    <property type="match status" value="1"/>
</dbReference>
<reference evidence="3 4" key="1">
    <citation type="journal article" date="2017" name="Int. J. Parasitol.">
        <title>The genome of the protozoan parasite Cystoisospora suis and a reverse vaccinology approach to identify vaccine candidates.</title>
        <authorList>
            <person name="Palmieri N."/>
            <person name="Shrestha A."/>
            <person name="Ruttkowski B."/>
            <person name="Beck T."/>
            <person name="Vogl C."/>
            <person name="Tomley F."/>
            <person name="Blake D.P."/>
            <person name="Joachim A."/>
        </authorList>
    </citation>
    <scope>NUCLEOTIDE SEQUENCE [LARGE SCALE GENOMIC DNA]</scope>
    <source>
        <strain evidence="3 4">Wien I</strain>
    </source>
</reference>
<dbReference type="OrthoDB" id="330670at2759"/>
<dbReference type="PANTHER" id="PTHR30411">
    <property type="entry name" value="CYTOPLASMIC PROTEIN"/>
    <property type="match status" value="1"/>
</dbReference>
<dbReference type="SUPFAM" id="SSF55826">
    <property type="entry name" value="YbaK/ProRS associated domain"/>
    <property type="match status" value="1"/>
</dbReference>
<name>A0A2C6LC11_9APIC</name>
<evidence type="ECO:0000313" key="4">
    <source>
        <dbReference type="Proteomes" id="UP000221165"/>
    </source>
</evidence>
<dbReference type="Proteomes" id="UP000221165">
    <property type="component" value="Unassembled WGS sequence"/>
</dbReference>
<keyword evidence="3" id="KW-0436">Ligase</keyword>
<comment type="caution">
    <text evidence="3">The sequence shown here is derived from an EMBL/GenBank/DDBJ whole genome shotgun (WGS) entry which is preliminary data.</text>
</comment>
<dbReference type="EMBL" id="MIGC01000643">
    <property type="protein sequence ID" value="PHJ24554.1"/>
    <property type="molecule type" value="Genomic_DNA"/>
</dbReference>
<evidence type="ECO:0000313" key="3">
    <source>
        <dbReference type="EMBL" id="PHJ24554.1"/>
    </source>
</evidence>
<evidence type="ECO:0000256" key="1">
    <source>
        <dbReference type="SAM" id="MobiDB-lite"/>
    </source>
</evidence>